<dbReference type="Proteomes" id="UP000244677">
    <property type="component" value="Chromosome"/>
</dbReference>
<dbReference type="RefSeq" id="WP_108737167.1">
    <property type="nucleotide sequence ID" value="NZ_CP020919.1"/>
</dbReference>
<dbReference type="OrthoDB" id="9805802at2"/>
<evidence type="ECO:0000256" key="1">
    <source>
        <dbReference type="SAM" id="Coils"/>
    </source>
</evidence>
<dbReference type="AlphaFoldDB" id="A0A2S1LP99"/>
<name>A0A2S1LP99_9FLAO</name>
<dbReference type="EMBL" id="CP020919">
    <property type="protein sequence ID" value="AWG25590.1"/>
    <property type="molecule type" value="Genomic_DNA"/>
</dbReference>
<accession>A0A2S1LP99</accession>
<evidence type="ECO:0000313" key="3">
    <source>
        <dbReference type="Proteomes" id="UP000244677"/>
    </source>
</evidence>
<keyword evidence="3" id="KW-1185">Reference proteome</keyword>
<protein>
    <submittedName>
        <fullName evidence="2">Uncharacterized protein</fullName>
    </submittedName>
</protein>
<proteinExistence type="predicted"/>
<keyword evidence="1" id="KW-0175">Coiled coil</keyword>
<evidence type="ECO:0000313" key="2">
    <source>
        <dbReference type="EMBL" id="AWG25590.1"/>
    </source>
</evidence>
<dbReference type="KEGG" id="fki:FK004_10285"/>
<feature type="coiled-coil region" evidence="1">
    <location>
        <begin position="588"/>
        <end position="666"/>
    </location>
</feature>
<sequence length="920" mass="108852">MSKILSSEIVSLVHHVKLNESGWWEKAIQNIIISTFGINNNEPISDKQIFDNLITEIKTEIDIVRLLKQFETLKSKGIIVNAPGNLYVLSNEKYEEFNSSFTSQKEIELEAENRFKELCTKVCPEIGEKKLWGDLNDYLVIPLIKEIGAKTYELISGVDSKNIAEYGQFHNFLSRFNGERDKIQILLLQYFDFSNDFVKKYILHQLNAYFFIEATNLNQKTVEEVYALSKSQSNLKIFVDTNFLLTLLDLHDNPSNDAGFALLELIEEIKNKVVIKFYVLPKTVEEFQNLIKKFKDHIKKLKPTLNQAIAAEGTEEFTGIVKKYFQKCHEKNVILDLDDYFDPYLDNFSVNIRKKGIEIQQDNMDKYTSDQRVIDDLLQQADYRYDRYANNGKFQGLNEEEKKIKKDIIYDKFNHDCQIWYYVKDKRPAYIDSTKDVSSWILTLDYSFLEYDKFKQNNDTNIKISICLHPNEFISMLQFWVPRTEKFENAILGSFRLPFFFKEVDSESEKISMDTLRAMTQYEDNNKFSSELVTEILTNKALRQKIKPNNSVEQNAELLKDEIFKSYELKKEQLILETEKKNELSDKLTSVESVVQTLSKKIDELQEKTNVKIEKELELIRQSRIQEITNSKNILNYQKEQLELRINDFEELIRNADDEINLYLNSLSSQIQSFFVGKVKYEEETKNKIYKKYYDTIKFNTLKLEHLETIKKLENLDIPSNEGKIIIYCENQNAHLFNKLSFHNIHFIPETNSNGVYIKVQANPTHFGVRDRDYLTDNEVIKLKKLHKNYFILDYYCFENYLYHPDNLVELELDNFNKDLYINELIIQKESKYDSIVAKLINSRNSYQEFKLPDVKIREKNDLIICENLKSDELEIFLKSFSLKTEFDRTFLSKYQLKDENLIKTEWFRDRIEKLLSFTQ</sequence>
<organism evidence="2 3">
    <name type="scientific">Flavobacterium kingsejongi</name>
    <dbReference type="NCBI Taxonomy" id="1678728"/>
    <lineage>
        <taxon>Bacteria</taxon>
        <taxon>Pseudomonadati</taxon>
        <taxon>Bacteroidota</taxon>
        <taxon>Flavobacteriia</taxon>
        <taxon>Flavobacteriales</taxon>
        <taxon>Flavobacteriaceae</taxon>
        <taxon>Flavobacterium</taxon>
    </lineage>
</organism>
<reference evidence="2 3" key="1">
    <citation type="submission" date="2017-04" db="EMBL/GenBank/DDBJ databases">
        <title>Complete genome sequence of Flavobacterium kingsejong AJ004.</title>
        <authorList>
            <person name="Lee P.C."/>
        </authorList>
    </citation>
    <scope>NUCLEOTIDE SEQUENCE [LARGE SCALE GENOMIC DNA]</scope>
    <source>
        <strain evidence="2 3">AJ004</strain>
    </source>
</reference>
<gene>
    <name evidence="2" type="ORF">FK004_10285</name>
</gene>